<evidence type="ECO:0000313" key="1">
    <source>
        <dbReference type="EMBL" id="MBC6466698.1"/>
    </source>
</evidence>
<comment type="caution">
    <text evidence="1">The sequence shown here is derived from an EMBL/GenBank/DDBJ whole genome shotgun (WGS) entry which is preliminary data.</text>
</comment>
<proteinExistence type="predicted"/>
<evidence type="ECO:0000313" key="2">
    <source>
        <dbReference type="Proteomes" id="UP000805614"/>
    </source>
</evidence>
<protein>
    <submittedName>
        <fullName evidence="1">Uncharacterized protein</fullName>
    </submittedName>
</protein>
<keyword evidence="2" id="KW-1185">Reference proteome</keyword>
<dbReference type="Proteomes" id="UP000805614">
    <property type="component" value="Unassembled WGS sequence"/>
</dbReference>
<dbReference type="RefSeq" id="WP_187243709.1">
    <property type="nucleotide sequence ID" value="NZ_BAAAOK010000013.1"/>
</dbReference>
<sequence length="91" mass="9916">MALEVDLAPVTVSADPVLLARLVGNLVHNAIKHDHRGGRVLIREHLRRDAFGARSPPLTGRNTGPFFRPGVPVVEHVERARTLRGAGQRAC</sequence>
<gene>
    <name evidence="1" type="ORF">HKK74_14465</name>
</gene>
<dbReference type="Gene3D" id="3.30.565.10">
    <property type="entry name" value="Histidine kinase-like ATPase, C-terminal domain"/>
    <property type="match status" value="1"/>
</dbReference>
<organism evidence="1 2">
    <name type="scientific">Actinomadura alba</name>
    <dbReference type="NCBI Taxonomy" id="406431"/>
    <lineage>
        <taxon>Bacteria</taxon>
        <taxon>Bacillati</taxon>
        <taxon>Actinomycetota</taxon>
        <taxon>Actinomycetes</taxon>
        <taxon>Streptosporangiales</taxon>
        <taxon>Thermomonosporaceae</taxon>
        <taxon>Actinomadura</taxon>
    </lineage>
</organism>
<reference evidence="1 2" key="1">
    <citation type="submission" date="2020-06" db="EMBL/GenBank/DDBJ databases">
        <title>Actinomadura xiongansis sp. nov., isolated from soil of Baiyangdian.</title>
        <authorList>
            <person name="Zhang X."/>
        </authorList>
    </citation>
    <scope>NUCLEOTIDE SEQUENCE [LARGE SCALE GENOMIC DNA]</scope>
    <source>
        <strain evidence="1 2">HBUM206468</strain>
    </source>
</reference>
<accession>A0ABR7LPU7</accession>
<name>A0ABR7LPU7_9ACTN</name>
<dbReference type="EMBL" id="JABVEC010000009">
    <property type="protein sequence ID" value="MBC6466698.1"/>
    <property type="molecule type" value="Genomic_DNA"/>
</dbReference>
<dbReference type="InterPro" id="IPR036890">
    <property type="entry name" value="HATPase_C_sf"/>
</dbReference>
<dbReference type="SUPFAM" id="SSF55874">
    <property type="entry name" value="ATPase domain of HSP90 chaperone/DNA topoisomerase II/histidine kinase"/>
    <property type="match status" value="1"/>
</dbReference>